<evidence type="ECO:0000256" key="1">
    <source>
        <dbReference type="ARBA" id="ARBA00005020"/>
    </source>
</evidence>
<dbReference type="NCBIfam" id="NF003404">
    <property type="entry name" value="PRK04750.1"/>
    <property type="match status" value="1"/>
</dbReference>
<gene>
    <name evidence="15" type="ORF">J2T55_001965</name>
</gene>
<evidence type="ECO:0000256" key="12">
    <source>
        <dbReference type="ARBA" id="ARBA00023136"/>
    </source>
</evidence>
<dbReference type="InterPro" id="IPR011009">
    <property type="entry name" value="Kinase-like_dom_sf"/>
</dbReference>
<dbReference type="GO" id="GO:0005524">
    <property type="term" value="F:ATP binding"/>
    <property type="evidence" value="ECO:0007669"/>
    <property type="project" value="UniProtKB-KW"/>
</dbReference>
<keyword evidence="5" id="KW-0808">Transferase</keyword>
<organism evidence="15 16">
    <name type="scientific">Methylohalomonas lacus</name>
    <dbReference type="NCBI Taxonomy" id="398773"/>
    <lineage>
        <taxon>Bacteria</taxon>
        <taxon>Pseudomonadati</taxon>
        <taxon>Pseudomonadota</taxon>
        <taxon>Gammaproteobacteria</taxon>
        <taxon>Methylohalomonadales</taxon>
        <taxon>Methylohalomonadaceae</taxon>
        <taxon>Methylohalomonas</taxon>
    </lineage>
</organism>
<evidence type="ECO:0000256" key="8">
    <source>
        <dbReference type="ARBA" id="ARBA00022741"/>
    </source>
</evidence>
<evidence type="ECO:0000313" key="15">
    <source>
        <dbReference type="EMBL" id="MCS3903933.1"/>
    </source>
</evidence>
<name>A0AAE3HMA7_9GAMM</name>
<keyword evidence="11 13" id="KW-1133">Transmembrane helix</keyword>
<keyword evidence="8" id="KW-0547">Nucleotide-binding</keyword>
<feature type="transmembrane region" description="Helical" evidence="13">
    <location>
        <begin position="509"/>
        <end position="528"/>
    </location>
</feature>
<comment type="caution">
    <text evidence="15">The sequence shown here is derived from an EMBL/GenBank/DDBJ whole genome shotgun (WGS) entry which is preliminary data.</text>
</comment>
<reference evidence="15" key="1">
    <citation type="submission" date="2022-08" db="EMBL/GenBank/DDBJ databases">
        <title>Genomic Encyclopedia of Type Strains, Phase III (KMG-III): the genomes of soil and plant-associated and newly described type strains.</title>
        <authorList>
            <person name="Whitman W."/>
        </authorList>
    </citation>
    <scope>NUCLEOTIDE SEQUENCE</scope>
    <source>
        <strain evidence="15">HMT 1</strain>
    </source>
</reference>
<dbReference type="InterPro" id="IPR050154">
    <property type="entry name" value="UbiB_kinase"/>
</dbReference>
<dbReference type="InterPro" id="IPR004147">
    <property type="entry name" value="ABC1_dom"/>
</dbReference>
<dbReference type="CDD" id="cd13972">
    <property type="entry name" value="UbiB"/>
    <property type="match status" value="1"/>
</dbReference>
<proteinExistence type="inferred from homology"/>
<evidence type="ECO:0000256" key="13">
    <source>
        <dbReference type="SAM" id="Phobius"/>
    </source>
</evidence>
<evidence type="ECO:0000256" key="3">
    <source>
        <dbReference type="ARBA" id="ARBA00022475"/>
    </source>
</evidence>
<evidence type="ECO:0000256" key="11">
    <source>
        <dbReference type="ARBA" id="ARBA00022989"/>
    </source>
</evidence>
<evidence type="ECO:0000256" key="5">
    <source>
        <dbReference type="ARBA" id="ARBA00022679"/>
    </source>
</evidence>
<comment type="pathway">
    <text evidence="1">Cofactor biosynthesis; ubiquinone biosynthesis [regulation].</text>
</comment>
<evidence type="ECO:0000256" key="2">
    <source>
        <dbReference type="ARBA" id="ARBA00009670"/>
    </source>
</evidence>
<feature type="domain" description="ABC1 atypical kinase-like" evidence="14">
    <location>
        <begin position="99"/>
        <end position="350"/>
    </location>
</feature>
<dbReference type="EMBL" id="JANUCT010000013">
    <property type="protein sequence ID" value="MCS3903933.1"/>
    <property type="molecule type" value="Genomic_DNA"/>
</dbReference>
<dbReference type="RefSeq" id="WP_259055908.1">
    <property type="nucleotide sequence ID" value="NZ_JANUCT010000013.1"/>
</dbReference>
<dbReference type="PANTHER" id="PTHR10566">
    <property type="entry name" value="CHAPERONE-ACTIVITY OF BC1 COMPLEX CABC1 -RELATED"/>
    <property type="match status" value="1"/>
</dbReference>
<keyword evidence="9" id="KW-0418">Kinase</keyword>
<dbReference type="Pfam" id="PF03109">
    <property type="entry name" value="ABC1"/>
    <property type="match status" value="1"/>
</dbReference>
<dbReference type="PANTHER" id="PTHR10566:SF113">
    <property type="entry name" value="PROTEIN ACTIVITY OF BC1 COMPLEX KINASE 7, CHLOROPLASTIC"/>
    <property type="match status" value="1"/>
</dbReference>
<dbReference type="Proteomes" id="UP001204445">
    <property type="component" value="Unassembled WGS sequence"/>
</dbReference>
<feature type="transmembrane region" description="Helical" evidence="13">
    <location>
        <begin position="534"/>
        <end position="555"/>
    </location>
</feature>
<dbReference type="AlphaFoldDB" id="A0AAE3HMA7"/>
<keyword evidence="15" id="KW-0830">Ubiquinone</keyword>
<dbReference type="SUPFAM" id="SSF56112">
    <property type="entry name" value="Protein kinase-like (PK-like)"/>
    <property type="match status" value="1"/>
</dbReference>
<keyword evidence="4" id="KW-0997">Cell inner membrane</keyword>
<keyword evidence="3" id="KW-1003">Cell membrane</keyword>
<evidence type="ECO:0000313" key="16">
    <source>
        <dbReference type="Proteomes" id="UP001204445"/>
    </source>
</evidence>
<evidence type="ECO:0000256" key="9">
    <source>
        <dbReference type="ARBA" id="ARBA00022777"/>
    </source>
</evidence>
<keyword evidence="10" id="KW-0067">ATP-binding</keyword>
<protein>
    <submittedName>
        <fullName evidence="15">Ubiquinone biosynthesis protein</fullName>
    </submittedName>
</protein>
<comment type="similarity">
    <text evidence="2">Belongs to the protein kinase superfamily. ADCK protein kinase family.</text>
</comment>
<evidence type="ECO:0000256" key="4">
    <source>
        <dbReference type="ARBA" id="ARBA00022519"/>
    </source>
</evidence>
<keyword evidence="16" id="KW-1185">Reference proteome</keyword>
<dbReference type="GO" id="GO:0006744">
    <property type="term" value="P:ubiquinone biosynthetic process"/>
    <property type="evidence" value="ECO:0007669"/>
    <property type="project" value="UniProtKB-KW"/>
</dbReference>
<sequence>MKTTLRFITPGQALRLLSIQRVLIRHGLDEIVFATHLFRPVRFLFYLLPWNWFRRSQASRAERMRMALEDLGPIYVKFGQLLSTRGDLLPQDMAAEFSRLQDHVPPFPGDQARAIIEQALGGRLEDHFHEFDDTPLASASIAQVHAAVCHDGRRVIVKVVRPGIGRTIRRDLGLIWILAQLAEKYAPGGHFMRPTNVVREFERTIWNELDLLREAASASQLRRNFIDSDVLYVPEVHWDLSHHDVLVMERISGIPVRDVEALEAAGMDLKWLAEAGIEAFFTMVFRDSFFHADMHPGNIFVSHPEADKPPRFILVDFGIMSSLSEYDQRYLAENFLAFLDRDYQRVAELHVESGWVPPYTRVDEFEFAIRSVCEPLLDRPMREISIGDLLLRLFQTARQFNMEILPQLLLLQKTLVNVEGLGRSLYADVDLWQTARPLLDSWMNERLGVRGLYKSTKRNLPLWIDRLPSLPNKAIHVLERLHENRLQMEMRSDQLDDIKREIRRHSQRTIYAVSGSVFVLAAAVIFGLDSQPAMFAGIPAIAWLLGLGGLGLLFVSLRE</sequence>
<evidence type="ECO:0000256" key="10">
    <source>
        <dbReference type="ARBA" id="ARBA00022840"/>
    </source>
</evidence>
<dbReference type="InterPro" id="IPR010232">
    <property type="entry name" value="UbiB"/>
</dbReference>
<keyword evidence="12 13" id="KW-0472">Membrane</keyword>
<keyword evidence="7 13" id="KW-0812">Transmembrane</keyword>
<accession>A0AAE3HMA7</accession>
<keyword evidence="6" id="KW-0831">Ubiquinone biosynthesis</keyword>
<evidence type="ECO:0000256" key="7">
    <source>
        <dbReference type="ARBA" id="ARBA00022692"/>
    </source>
</evidence>
<dbReference type="GO" id="GO:0016301">
    <property type="term" value="F:kinase activity"/>
    <property type="evidence" value="ECO:0007669"/>
    <property type="project" value="UniProtKB-KW"/>
</dbReference>
<dbReference type="NCBIfam" id="TIGR01982">
    <property type="entry name" value="UbiB"/>
    <property type="match status" value="1"/>
</dbReference>
<evidence type="ECO:0000256" key="6">
    <source>
        <dbReference type="ARBA" id="ARBA00022688"/>
    </source>
</evidence>
<evidence type="ECO:0000259" key="14">
    <source>
        <dbReference type="Pfam" id="PF03109"/>
    </source>
</evidence>
<dbReference type="InterPro" id="IPR045308">
    <property type="entry name" value="UbiB_bact"/>
</dbReference>